<dbReference type="Pfam" id="PF08031">
    <property type="entry name" value="BBE"/>
    <property type="match status" value="1"/>
</dbReference>
<comment type="caution">
    <text evidence="6">The sequence shown here is derived from an EMBL/GenBank/DDBJ whole genome shotgun (WGS) entry which is preliminary data.</text>
</comment>
<evidence type="ECO:0000256" key="4">
    <source>
        <dbReference type="SAM" id="SignalP"/>
    </source>
</evidence>
<dbReference type="InterPro" id="IPR012951">
    <property type="entry name" value="BBE"/>
</dbReference>
<feature type="domain" description="Berberine/berberine-like" evidence="5">
    <location>
        <begin position="297"/>
        <end position="354"/>
    </location>
</feature>
<dbReference type="InterPro" id="IPR016167">
    <property type="entry name" value="FAD-bd_PCMH_sub1"/>
</dbReference>
<dbReference type="SUPFAM" id="SSF56176">
    <property type="entry name" value="FAD-binding/transporter-associated domain-like"/>
    <property type="match status" value="1"/>
</dbReference>
<evidence type="ECO:0000256" key="1">
    <source>
        <dbReference type="ARBA" id="ARBA00022630"/>
    </source>
</evidence>
<dbReference type="InterPro" id="IPR036318">
    <property type="entry name" value="FAD-bd_PCMH-like_sf"/>
</dbReference>
<evidence type="ECO:0000313" key="6">
    <source>
        <dbReference type="EMBL" id="KAL3739366.1"/>
    </source>
</evidence>
<dbReference type="Gene3D" id="3.40.462.20">
    <property type="match status" value="1"/>
</dbReference>
<keyword evidence="7" id="KW-1185">Reference proteome</keyword>
<evidence type="ECO:0000256" key="3">
    <source>
        <dbReference type="ARBA" id="ARBA00023002"/>
    </source>
</evidence>
<dbReference type="Gene3D" id="3.30.43.10">
    <property type="entry name" value="Uridine Diphospho-n-acetylenolpyruvylglucosamine Reductase, domain 2"/>
    <property type="match status" value="1"/>
</dbReference>
<keyword evidence="3" id="KW-0560">Oxidoreductase</keyword>
<evidence type="ECO:0000256" key="2">
    <source>
        <dbReference type="ARBA" id="ARBA00022827"/>
    </source>
</evidence>
<accession>A0ABD3KHJ9</accession>
<dbReference type="GO" id="GO:0016491">
    <property type="term" value="F:oxidoreductase activity"/>
    <property type="evidence" value="ECO:0007669"/>
    <property type="project" value="UniProtKB-KW"/>
</dbReference>
<keyword evidence="2" id="KW-0274">FAD</keyword>
<dbReference type="EMBL" id="JBJKBG010000005">
    <property type="protein sequence ID" value="KAL3739366.1"/>
    <property type="molecule type" value="Genomic_DNA"/>
</dbReference>
<keyword evidence="4" id="KW-0732">Signal</keyword>
<dbReference type="AlphaFoldDB" id="A0ABD3KHJ9"/>
<dbReference type="Proteomes" id="UP001634007">
    <property type="component" value="Unassembled WGS sequence"/>
</dbReference>
<feature type="chain" id="PRO_5044862467" description="Berberine/berberine-like domain-containing protein" evidence="4">
    <location>
        <begin position="29"/>
        <end position="394"/>
    </location>
</feature>
<gene>
    <name evidence="6" type="ORF">ACJRO7_020733</name>
</gene>
<dbReference type="PANTHER" id="PTHR32448">
    <property type="entry name" value="OS08G0158400 PROTEIN"/>
    <property type="match status" value="1"/>
</dbReference>
<keyword evidence="1" id="KW-0285">Flavoprotein</keyword>
<proteinExistence type="predicted"/>
<organism evidence="6 7">
    <name type="scientific">Eucalyptus globulus</name>
    <name type="common">Tasmanian blue gum</name>
    <dbReference type="NCBI Taxonomy" id="34317"/>
    <lineage>
        <taxon>Eukaryota</taxon>
        <taxon>Viridiplantae</taxon>
        <taxon>Streptophyta</taxon>
        <taxon>Embryophyta</taxon>
        <taxon>Tracheophyta</taxon>
        <taxon>Spermatophyta</taxon>
        <taxon>Magnoliopsida</taxon>
        <taxon>eudicotyledons</taxon>
        <taxon>Gunneridae</taxon>
        <taxon>Pentapetalae</taxon>
        <taxon>rosids</taxon>
        <taxon>malvids</taxon>
        <taxon>Myrtales</taxon>
        <taxon>Myrtaceae</taxon>
        <taxon>Myrtoideae</taxon>
        <taxon>Eucalypteae</taxon>
        <taxon>Eucalyptus</taxon>
    </lineage>
</organism>
<evidence type="ECO:0000259" key="5">
    <source>
        <dbReference type="Pfam" id="PF08031"/>
    </source>
</evidence>
<name>A0ABD3KHJ9_EUCGL</name>
<feature type="signal peptide" evidence="4">
    <location>
        <begin position="1"/>
        <end position="28"/>
    </location>
</feature>
<protein>
    <recommendedName>
        <fullName evidence="5">Berberine/berberine-like domain-containing protein</fullName>
    </recommendedName>
</protein>
<evidence type="ECO:0000313" key="7">
    <source>
        <dbReference type="Proteomes" id="UP001634007"/>
    </source>
</evidence>
<reference evidence="6 7" key="1">
    <citation type="submission" date="2024-11" db="EMBL/GenBank/DDBJ databases">
        <title>Chromosome-level genome assembly of Eucalyptus globulus Labill. provides insights into its genome evolution.</title>
        <authorList>
            <person name="Li X."/>
        </authorList>
    </citation>
    <scope>NUCLEOTIDE SEQUENCE [LARGE SCALE GENOMIC DNA]</scope>
    <source>
        <strain evidence="6">CL2024</strain>
        <tissue evidence="6">Fresh tender leaves</tissue>
    </source>
</reference>
<sequence length="394" mass="44683">MMTPPPPSTPVSPLLLLLLFVLVSSSSASLYDTFLQCLLNHTQVLQQQQQQWQQEPSQILHAPTNSSFPTLLGSLIRNRRFGTASTPKPLLILTPSQPSHVQSAVLCARRTGTEVRIRSGGHDFEGTSYVSRAPFLILDMFNFRLVSLVNEEFPELGLKKEDCAEMSWIESALWWGDFDSGVAVKALLDRMPKSVNFLKRKSDYVQQPMSREELELLWDKMIELGKVGFVFNPYGGKMGEIPMSDAPFPHRAGNLFKIQYSISWSEDGIEAEQSYLAKIRELYNFMTPYVSKKPRRAFLNYRDLDIGITDNGENSYKEGTVYGVKYFAENFKRLVKVKTAVDPQNFFKNEQSIPVLPRSSSAMTQYSGSTETTGKMTVLVIFFLFLKDLMTIFS</sequence>